<comment type="caution">
    <text evidence="2">The sequence shown here is derived from an EMBL/GenBank/DDBJ whole genome shotgun (WGS) entry which is preliminary data.</text>
</comment>
<name>A0AAD6CG88_9EURO</name>
<organism evidence="2 3">
    <name type="scientific">Penicillium daleae</name>
    <dbReference type="NCBI Taxonomy" id="63821"/>
    <lineage>
        <taxon>Eukaryota</taxon>
        <taxon>Fungi</taxon>
        <taxon>Dikarya</taxon>
        <taxon>Ascomycota</taxon>
        <taxon>Pezizomycotina</taxon>
        <taxon>Eurotiomycetes</taxon>
        <taxon>Eurotiomycetidae</taxon>
        <taxon>Eurotiales</taxon>
        <taxon>Aspergillaceae</taxon>
        <taxon>Penicillium</taxon>
    </lineage>
</organism>
<feature type="compositionally biased region" description="Polar residues" evidence="1">
    <location>
        <begin position="15"/>
        <end position="26"/>
    </location>
</feature>
<evidence type="ECO:0000256" key="1">
    <source>
        <dbReference type="SAM" id="MobiDB-lite"/>
    </source>
</evidence>
<keyword evidence="3" id="KW-1185">Reference proteome</keyword>
<feature type="region of interest" description="Disordered" evidence="1">
    <location>
        <begin position="224"/>
        <end position="247"/>
    </location>
</feature>
<gene>
    <name evidence="2" type="ORF">N7458_003014</name>
</gene>
<evidence type="ECO:0000313" key="3">
    <source>
        <dbReference type="Proteomes" id="UP001213681"/>
    </source>
</evidence>
<dbReference type="EMBL" id="JAPVEA010000002">
    <property type="protein sequence ID" value="KAJ5461462.1"/>
    <property type="molecule type" value="Genomic_DNA"/>
</dbReference>
<sequence length="247" mass="27451">MDSNMSNEPTETRYSETNTPQDSNDQALISMELSQTELLGDIDLDEIEQILAEYDPTFNQAAMDEFLANFNVPTPPPESSPMPSRPPPQLVNSQEAMQAYLIQMQVYAGIPEENIQPMHSSGTAGRYRGPVLFRYTNNDLRIPLIPPATFTGRLAPLPSHDNISWNLQTLEYVTGLTQNNCPPNNQIFVLNRNIGAAGLLPMASNDDDLDVDVSETDDSSQIYVAEDFDDIEIQEDGDTDESESMQS</sequence>
<feature type="compositionally biased region" description="Acidic residues" evidence="1">
    <location>
        <begin position="226"/>
        <end position="247"/>
    </location>
</feature>
<dbReference type="RefSeq" id="XP_056770504.1">
    <property type="nucleotide sequence ID" value="XM_056906397.1"/>
</dbReference>
<dbReference type="Proteomes" id="UP001213681">
    <property type="component" value="Unassembled WGS sequence"/>
</dbReference>
<reference evidence="2" key="1">
    <citation type="submission" date="2022-12" db="EMBL/GenBank/DDBJ databases">
        <authorList>
            <person name="Petersen C."/>
        </authorList>
    </citation>
    <scope>NUCLEOTIDE SEQUENCE</scope>
    <source>
        <strain evidence="2">IBT 16125</strain>
    </source>
</reference>
<protein>
    <submittedName>
        <fullName evidence="2">Uncharacterized protein</fullName>
    </submittedName>
</protein>
<dbReference type="AlphaFoldDB" id="A0AAD6CG88"/>
<feature type="region of interest" description="Disordered" evidence="1">
    <location>
        <begin position="70"/>
        <end position="90"/>
    </location>
</feature>
<evidence type="ECO:0000313" key="2">
    <source>
        <dbReference type="EMBL" id="KAJ5461462.1"/>
    </source>
</evidence>
<proteinExistence type="predicted"/>
<accession>A0AAD6CG88</accession>
<reference evidence="2" key="2">
    <citation type="journal article" date="2023" name="IMA Fungus">
        <title>Comparative genomic study of the Penicillium genus elucidates a diverse pangenome and 15 lateral gene transfer events.</title>
        <authorList>
            <person name="Petersen C."/>
            <person name="Sorensen T."/>
            <person name="Nielsen M.R."/>
            <person name="Sondergaard T.E."/>
            <person name="Sorensen J.L."/>
            <person name="Fitzpatrick D.A."/>
            <person name="Frisvad J.C."/>
            <person name="Nielsen K.L."/>
        </authorList>
    </citation>
    <scope>NUCLEOTIDE SEQUENCE</scope>
    <source>
        <strain evidence="2">IBT 16125</strain>
    </source>
</reference>
<feature type="region of interest" description="Disordered" evidence="1">
    <location>
        <begin position="1"/>
        <end position="26"/>
    </location>
</feature>
<dbReference type="GeneID" id="81596640"/>
<feature type="compositionally biased region" description="Pro residues" evidence="1">
    <location>
        <begin position="73"/>
        <end position="89"/>
    </location>
</feature>